<feature type="signal peptide" evidence="1">
    <location>
        <begin position="1"/>
        <end position="15"/>
    </location>
</feature>
<gene>
    <name evidence="2" type="ORF">GSOID_T00004923001</name>
</gene>
<sequence length="157" mass="18313">MKLGLSFLFLGNASANYMFHTQGEFECKATCDLNRVCQFWTFDNRETEDGKRRHECHHHHIHASINLIKNQPNFRCGSMSEPLSQRSHECRFQYSTDLPSARYIQTTSKVECDKIGSMCKECDGAQWYRYHDVEVDGEEGKEKIPGHCSIRFKQELL</sequence>
<dbReference type="InParanoid" id="E4XA36"/>
<proteinExistence type="predicted"/>
<evidence type="ECO:0000313" key="2">
    <source>
        <dbReference type="EMBL" id="CBY08357.1"/>
    </source>
</evidence>
<dbReference type="Proteomes" id="UP000001307">
    <property type="component" value="Unassembled WGS sequence"/>
</dbReference>
<feature type="chain" id="PRO_5013379582" description="Apple domain-containing protein" evidence="1">
    <location>
        <begin position="16"/>
        <end position="157"/>
    </location>
</feature>
<keyword evidence="3" id="KW-1185">Reference proteome</keyword>
<evidence type="ECO:0000256" key="1">
    <source>
        <dbReference type="SAM" id="SignalP"/>
    </source>
</evidence>
<accession>E4XA36</accession>
<evidence type="ECO:0008006" key="4">
    <source>
        <dbReference type="Google" id="ProtNLM"/>
    </source>
</evidence>
<reference evidence="2" key="1">
    <citation type="journal article" date="2010" name="Science">
        <title>Plasticity of animal genome architecture unmasked by rapid evolution of a pelagic tunicate.</title>
        <authorList>
            <person name="Denoeud F."/>
            <person name="Henriet S."/>
            <person name="Mungpakdee S."/>
            <person name="Aury J.M."/>
            <person name="Da Silva C."/>
            <person name="Brinkmann H."/>
            <person name="Mikhaleva J."/>
            <person name="Olsen L.C."/>
            <person name="Jubin C."/>
            <person name="Canestro C."/>
            <person name="Bouquet J.M."/>
            <person name="Danks G."/>
            <person name="Poulain J."/>
            <person name="Campsteijn C."/>
            <person name="Adamski M."/>
            <person name="Cross I."/>
            <person name="Yadetie F."/>
            <person name="Muffato M."/>
            <person name="Louis A."/>
            <person name="Butcher S."/>
            <person name="Tsagkogeorga G."/>
            <person name="Konrad A."/>
            <person name="Singh S."/>
            <person name="Jensen M.F."/>
            <person name="Cong E.H."/>
            <person name="Eikeseth-Otteraa H."/>
            <person name="Noel B."/>
            <person name="Anthouard V."/>
            <person name="Porcel B.M."/>
            <person name="Kachouri-Lafond R."/>
            <person name="Nishino A."/>
            <person name="Ugolini M."/>
            <person name="Chourrout P."/>
            <person name="Nishida H."/>
            <person name="Aasland R."/>
            <person name="Huzurbazar S."/>
            <person name="Westhof E."/>
            <person name="Delsuc F."/>
            <person name="Lehrach H."/>
            <person name="Reinhardt R."/>
            <person name="Weissenbach J."/>
            <person name="Roy S.W."/>
            <person name="Artiguenave F."/>
            <person name="Postlethwait J.H."/>
            <person name="Manak J.R."/>
            <person name="Thompson E.M."/>
            <person name="Jaillon O."/>
            <person name="Du Pasquier L."/>
            <person name="Boudinot P."/>
            <person name="Liberles D.A."/>
            <person name="Volff J.N."/>
            <person name="Philippe H."/>
            <person name="Lenhard B."/>
            <person name="Roest Crollius H."/>
            <person name="Wincker P."/>
            <person name="Chourrout D."/>
        </authorList>
    </citation>
    <scope>NUCLEOTIDE SEQUENCE [LARGE SCALE GENOMIC DNA]</scope>
</reference>
<evidence type="ECO:0000313" key="3">
    <source>
        <dbReference type="Proteomes" id="UP000001307"/>
    </source>
</evidence>
<dbReference type="OrthoDB" id="10308747at2759"/>
<name>E4XA36_OIKDI</name>
<dbReference type="AlphaFoldDB" id="E4XA36"/>
<organism evidence="2">
    <name type="scientific">Oikopleura dioica</name>
    <name type="common">Tunicate</name>
    <dbReference type="NCBI Taxonomy" id="34765"/>
    <lineage>
        <taxon>Eukaryota</taxon>
        <taxon>Metazoa</taxon>
        <taxon>Chordata</taxon>
        <taxon>Tunicata</taxon>
        <taxon>Appendicularia</taxon>
        <taxon>Copelata</taxon>
        <taxon>Oikopleuridae</taxon>
        <taxon>Oikopleura</taxon>
    </lineage>
</organism>
<dbReference type="EMBL" id="FN653031">
    <property type="protein sequence ID" value="CBY08357.1"/>
    <property type="molecule type" value="Genomic_DNA"/>
</dbReference>
<keyword evidence="1" id="KW-0732">Signal</keyword>
<protein>
    <recommendedName>
        <fullName evidence="4">Apple domain-containing protein</fullName>
    </recommendedName>
</protein>